<dbReference type="AlphaFoldDB" id="A0A1G1V1G3"/>
<evidence type="ECO:0008006" key="4">
    <source>
        <dbReference type="Google" id="ProtNLM"/>
    </source>
</evidence>
<reference evidence="2 3" key="1">
    <citation type="journal article" date="2016" name="Nat. Commun.">
        <title>Thousands of microbial genomes shed light on interconnected biogeochemical processes in an aquifer system.</title>
        <authorList>
            <person name="Anantharaman K."/>
            <person name="Brown C.T."/>
            <person name="Hug L.A."/>
            <person name="Sharon I."/>
            <person name="Castelle C.J."/>
            <person name="Probst A.J."/>
            <person name="Thomas B.C."/>
            <person name="Singh A."/>
            <person name="Wilkins M.J."/>
            <person name="Karaoz U."/>
            <person name="Brodie E.L."/>
            <person name="Williams K.H."/>
            <person name="Hubbard S.S."/>
            <person name="Banfield J.F."/>
        </authorList>
    </citation>
    <scope>NUCLEOTIDE SEQUENCE [LARGE SCALE GENOMIC DNA]</scope>
</reference>
<evidence type="ECO:0000313" key="3">
    <source>
        <dbReference type="Proteomes" id="UP000177967"/>
    </source>
</evidence>
<evidence type="ECO:0000256" key="1">
    <source>
        <dbReference type="SAM" id="Phobius"/>
    </source>
</evidence>
<accession>A0A1G1V1G3</accession>
<sequence>MDNPPLSIPRFSRLSKIVYLTTFFAVTPITIAIGIFTLSLLSQKPTLDPIAQASTTVNLKTPKFSSQVYAAIPDQVGKVAGAATAGDARVEITRQYLEKYDSPLLPFADQIVARAQENGVDFRLLVAVAQQESNLCKKIPENSFNCWGWGIHSKGTLRFQNYSEAIDTVTKGLKAEYLDKGYTTPEEIMKKYTPASPGTWAAGVTQFLGEME</sequence>
<protein>
    <recommendedName>
        <fullName evidence="4">Mannosyl-glycoprotein endo-beta-N-acetylglucosamidase-like domain-containing protein</fullName>
    </recommendedName>
</protein>
<proteinExistence type="predicted"/>
<dbReference type="Proteomes" id="UP000177967">
    <property type="component" value="Unassembled WGS sequence"/>
</dbReference>
<evidence type="ECO:0000313" key="2">
    <source>
        <dbReference type="EMBL" id="OGY09238.1"/>
    </source>
</evidence>
<feature type="transmembrane region" description="Helical" evidence="1">
    <location>
        <begin position="17"/>
        <end position="41"/>
    </location>
</feature>
<name>A0A1G1V1G3_9BACT</name>
<comment type="caution">
    <text evidence="2">The sequence shown here is derived from an EMBL/GenBank/DDBJ whole genome shotgun (WGS) entry which is preliminary data.</text>
</comment>
<keyword evidence="1" id="KW-0472">Membrane</keyword>
<dbReference type="EMBL" id="MHBW01000013">
    <property type="protein sequence ID" value="OGY09238.1"/>
    <property type="molecule type" value="Genomic_DNA"/>
</dbReference>
<organism evidence="2 3">
    <name type="scientific">Candidatus Blackburnbacteria bacterium RIFCSPHIGHO2_01_FULL_43_15b</name>
    <dbReference type="NCBI Taxonomy" id="1797513"/>
    <lineage>
        <taxon>Bacteria</taxon>
        <taxon>Candidatus Blackburniibacteriota</taxon>
    </lineage>
</organism>
<gene>
    <name evidence="2" type="ORF">A2782_01825</name>
</gene>
<keyword evidence="1" id="KW-0812">Transmembrane</keyword>
<dbReference type="STRING" id="1797513.A2782_01825"/>
<keyword evidence="1" id="KW-1133">Transmembrane helix</keyword>